<evidence type="ECO:0000256" key="3">
    <source>
        <dbReference type="ARBA" id="ARBA00023155"/>
    </source>
</evidence>
<dbReference type="InParanoid" id="T1H8U1"/>
<dbReference type="Gene3D" id="1.10.10.60">
    <property type="entry name" value="Homeodomain-like"/>
    <property type="match status" value="1"/>
</dbReference>
<dbReference type="GO" id="GO:0005634">
    <property type="term" value="C:nucleus"/>
    <property type="evidence" value="ECO:0007669"/>
    <property type="project" value="UniProtKB-SubCell"/>
</dbReference>
<feature type="compositionally biased region" description="Polar residues" evidence="7">
    <location>
        <begin position="37"/>
        <end position="46"/>
    </location>
</feature>
<keyword evidence="3 5" id="KW-0371">Homeobox</keyword>
<dbReference type="InterPro" id="IPR009057">
    <property type="entry name" value="Homeodomain-like_sf"/>
</dbReference>
<protein>
    <submittedName>
        <fullName evidence="8">Homeobox domain-containing protein</fullName>
    </submittedName>
</protein>
<reference evidence="8" key="1">
    <citation type="submission" date="2015-05" db="UniProtKB">
        <authorList>
            <consortium name="EnsemblMetazoa"/>
        </authorList>
    </citation>
    <scope>IDENTIFICATION</scope>
</reference>
<evidence type="ECO:0000256" key="1">
    <source>
        <dbReference type="ARBA" id="ARBA00004123"/>
    </source>
</evidence>
<proteinExistence type="predicted"/>
<evidence type="ECO:0000256" key="5">
    <source>
        <dbReference type="PROSITE-ProRule" id="PRU00108"/>
    </source>
</evidence>
<dbReference type="InterPro" id="IPR001356">
    <property type="entry name" value="HD"/>
</dbReference>
<dbReference type="GO" id="GO:0003677">
    <property type="term" value="F:DNA binding"/>
    <property type="evidence" value="ECO:0007669"/>
    <property type="project" value="UniProtKB-UniRule"/>
</dbReference>
<evidence type="ECO:0000313" key="8">
    <source>
        <dbReference type="EnsemblMetazoa" id="RPRC000440-PA"/>
    </source>
</evidence>
<dbReference type="AlphaFoldDB" id="T1H8U1"/>
<dbReference type="STRING" id="13249.T1H8U1"/>
<evidence type="ECO:0000256" key="4">
    <source>
        <dbReference type="ARBA" id="ARBA00023242"/>
    </source>
</evidence>
<dbReference type="PROSITE" id="PS50071">
    <property type="entry name" value="HOMEOBOX_2"/>
    <property type="match status" value="1"/>
</dbReference>
<keyword evidence="9" id="KW-1185">Reference proteome</keyword>
<dbReference type="SUPFAM" id="SSF46689">
    <property type="entry name" value="Homeodomain-like"/>
    <property type="match status" value="1"/>
</dbReference>
<dbReference type="Proteomes" id="UP000015103">
    <property type="component" value="Unassembled WGS sequence"/>
</dbReference>
<evidence type="ECO:0000256" key="2">
    <source>
        <dbReference type="ARBA" id="ARBA00023125"/>
    </source>
</evidence>
<dbReference type="EMBL" id="ACPB03006250">
    <property type="status" value="NOT_ANNOTATED_CDS"/>
    <property type="molecule type" value="Genomic_DNA"/>
</dbReference>
<dbReference type="OMA" id="NFHTTHI"/>
<dbReference type="PANTHER" id="PTHR46385">
    <property type="entry name" value="PAIRED MESODERM HOMEOBOX PROTEIN 1-RELATED"/>
    <property type="match status" value="1"/>
</dbReference>
<dbReference type="Pfam" id="PF00046">
    <property type="entry name" value="Homeodomain"/>
    <property type="match status" value="1"/>
</dbReference>
<dbReference type="PANTHER" id="PTHR46385:SF4">
    <property type="entry name" value="PAIRED MESODERM HOMEOBOX PROTEIN 2-LIKE ISOFORM X1"/>
    <property type="match status" value="1"/>
</dbReference>
<dbReference type="FunFam" id="1.10.10.60:FF:000679">
    <property type="entry name" value="Homeobox protein aristaless"/>
    <property type="match status" value="1"/>
</dbReference>
<dbReference type="EnsemblMetazoa" id="RPRC000440-RA">
    <property type="protein sequence ID" value="RPRC000440-PA"/>
    <property type="gene ID" value="RPRC000440"/>
</dbReference>
<dbReference type="HOGENOM" id="CLU_087323_0_0_1"/>
<keyword evidence="4 5" id="KW-0539">Nucleus</keyword>
<dbReference type="SMART" id="SM00389">
    <property type="entry name" value="HOX"/>
    <property type="match status" value="1"/>
</dbReference>
<evidence type="ECO:0000313" key="9">
    <source>
        <dbReference type="Proteomes" id="UP000015103"/>
    </source>
</evidence>
<dbReference type="InterPro" id="IPR043378">
    <property type="entry name" value="PRRX1/2"/>
</dbReference>
<sequence length="225" mass="24984">MLGLGYDLYSAAVATENSRRFSVTSLLQLDHGGGVGNTATPTSALIGTSGERTDGEDDCDSEEKKKGKPRRNRTTFSSGQLEALERVFERTHYPDAFVREELARRVGLTEVWFQNRRAKFRRNERSIMSQRGCDVIPPEQPLAPRPAPPGSGLNCEWKQPMVSSNQQYSMLSTHQSQPPCSFMSPGLSGYPPTSPLPHTAPCSISSSIANLRFRAHEYNFHTTHI</sequence>
<name>T1H8U1_RHOPR</name>
<feature type="DNA-binding region" description="Homeobox" evidence="5">
    <location>
        <begin position="69"/>
        <end position="124"/>
    </location>
</feature>
<feature type="region of interest" description="Disordered" evidence="7">
    <location>
        <begin position="31"/>
        <end position="75"/>
    </location>
</feature>
<dbReference type="VEuPathDB" id="VectorBase:RPRC000440"/>
<accession>T1H8U1</accession>
<dbReference type="CDD" id="cd00086">
    <property type="entry name" value="homeodomain"/>
    <property type="match status" value="1"/>
</dbReference>
<evidence type="ECO:0000256" key="7">
    <source>
        <dbReference type="SAM" id="MobiDB-lite"/>
    </source>
</evidence>
<organism evidence="8 9">
    <name type="scientific">Rhodnius prolixus</name>
    <name type="common">Triatomid bug</name>
    <dbReference type="NCBI Taxonomy" id="13249"/>
    <lineage>
        <taxon>Eukaryota</taxon>
        <taxon>Metazoa</taxon>
        <taxon>Ecdysozoa</taxon>
        <taxon>Arthropoda</taxon>
        <taxon>Hexapoda</taxon>
        <taxon>Insecta</taxon>
        <taxon>Pterygota</taxon>
        <taxon>Neoptera</taxon>
        <taxon>Paraneoptera</taxon>
        <taxon>Hemiptera</taxon>
        <taxon>Heteroptera</taxon>
        <taxon>Panheteroptera</taxon>
        <taxon>Cimicomorpha</taxon>
        <taxon>Reduviidae</taxon>
        <taxon>Triatominae</taxon>
        <taxon>Rhodnius</taxon>
    </lineage>
</organism>
<comment type="subcellular location">
    <subcellularLocation>
        <location evidence="1 5 6">Nucleus</location>
    </subcellularLocation>
</comment>
<evidence type="ECO:0000256" key="6">
    <source>
        <dbReference type="RuleBase" id="RU000682"/>
    </source>
</evidence>
<dbReference type="eggNOG" id="KOG0490">
    <property type="taxonomic scope" value="Eukaryota"/>
</dbReference>
<keyword evidence="2 5" id="KW-0238">DNA-binding</keyword>